<name>A0A3Q8S9T1_9BACL</name>
<dbReference type="InterPro" id="IPR036452">
    <property type="entry name" value="Ribo_hydro-like"/>
</dbReference>
<evidence type="ECO:0000259" key="3">
    <source>
        <dbReference type="Pfam" id="PF01156"/>
    </source>
</evidence>
<feature type="domain" description="Inosine/uridine-preferring nucleoside hydrolase" evidence="3">
    <location>
        <begin position="4"/>
        <end position="299"/>
    </location>
</feature>
<dbReference type="CDD" id="cd02650">
    <property type="entry name" value="nuc_hydro_CaPnhB"/>
    <property type="match status" value="1"/>
</dbReference>
<keyword evidence="1 4" id="KW-0378">Hydrolase</keyword>
<dbReference type="PANTHER" id="PTHR12304">
    <property type="entry name" value="INOSINE-URIDINE PREFERRING NUCLEOSIDE HYDROLASE"/>
    <property type="match status" value="1"/>
</dbReference>
<evidence type="ECO:0000313" key="5">
    <source>
        <dbReference type="Proteomes" id="UP000273145"/>
    </source>
</evidence>
<evidence type="ECO:0000256" key="2">
    <source>
        <dbReference type="ARBA" id="ARBA00023295"/>
    </source>
</evidence>
<dbReference type="SUPFAM" id="SSF53590">
    <property type="entry name" value="Nucleoside hydrolase"/>
    <property type="match status" value="1"/>
</dbReference>
<dbReference type="GO" id="GO:0005829">
    <property type="term" value="C:cytosol"/>
    <property type="evidence" value="ECO:0007669"/>
    <property type="project" value="TreeGrafter"/>
</dbReference>
<evidence type="ECO:0000313" key="4">
    <source>
        <dbReference type="EMBL" id="AZK45662.1"/>
    </source>
</evidence>
<dbReference type="InterPro" id="IPR001910">
    <property type="entry name" value="Inosine/uridine_hydrolase_dom"/>
</dbReference>
<proteinExistence type="predicted"/>
<evidence type="ECO:0000256" key="1">
    <source>
        <dbReference type="ARBA" id="ARBA00022801"/>
    </source>
</evidence>
<dbReference type="KEGG" id="plen:EIM92_05125"/>
<dbReference type="GO" id="GO:0006152">
    <property type="term" value="P:purine nucleoside catabolic process"/>
    <property type="evidence" value="ECO:0007669"/>
    <property type="project" value="TreeGrafter"/>
</dbReference>
<dbReference type="RefSeq" id="WP_125081760.1">
    <property type="nucleotide sequence ID" value="NZ_CP034248.1"/>
</dbReference>
<keyword evidence="5" id="KW-1185">Reference proteome</keyword>
<gene>
    <name evidence="4" type="ORF">EIM92_05125</name>
</gene>
<reference evidence="4 5" key="1">
    <citation type="submission" date="2018-11" db="EMBL/GenBank/DDBJ databases">
        <title>Genome sequencing of Paenibacillus lentus DSM25539(T).</title>
        <authorList>
            <person name="Kook J.-K."/>
            <person name="Park S.-N."/>
            <person name="Lim Y.K."/>
        </authorList>
    </citation>
    <scope>NUCLEOTIDE SEQUENCE [LARGE SCALE GENOMIC DNA]</scope>
    <source>
        <strain evidence="4 5">DSM 25539</strain>
    </source>
</reference>
<organism evidence="4 5">
    <name type="scientific">Paenibacillus lentus</name>
    <dbReference type="NCBI Taxonomy" id="1338368"/>
    <lineage>
        <taxon>Bacteria</taxon>
        <taxon>Bacillati</taxon>
        <taxon>Bacillota</taxon>
        <taxon>Bacilli</taxon>
        <taxon>Bacillales</taxon>
        <taxon>Paenibacillaceae</taxon>
        <taxon>Paenibacillus</taxon>
    </lineage>
</organism>
<dbReference type="InterPro" id="IPR023186">
    <property type="entry name" value="IUNH"/>
</dbReference>
<dbReference type="Gene3D" id="3.90.245.10">
    <property type="entry name" value="Ribonucleoside hydrolase-like"/>
    <property type="match status" value="1"/>
</dbReference>
<dbReference type="GO" id="GO:0008477">
    <property type="term" value="F:purine nucleosidase activity"/>
    <property type="evidence" value="ECO:0007669"/>
    <property type="project" value="TreeGrafter"/>
</dbReference>
<dbReference type="AlphaFoldDB" id="A0A3Q8S9T1"/>
<dbReference type="Proteomes" id="UP000273145">
    <property type="component" value="Chromosome"/>
</dbReference>
<dbReference type="OrthoDB" id="9797882at2"/>
<dbReference type="EMBL" id="CP034248">
    <property type="protein sequence ID" value="AZK45662.1"/>
    <property type="molecule type" value="Genomic_DNA"/>
</dbReference>
<accession>A0A3Q8S9T1</accession>
<protein>
    <submittedName>
        <fullName evidence="4">Nucleoside hydrolase</fullName>
    </submittedName>
</protein>
<sequence>MIKMILDLDTGIDDAMALAYALGSKEIDLMGVTGTFGNVYTDVGVQNVLNILNMCNANEIPVYAGESHAITKDNFIRLEVSARIHGENGVGQVEIETSPKEKETKSGVDFLIESVKKYGKELVIVTTGPITNLTLALQKAPEIKDMIGKIVIMGGALTVPGNCNAYTEANISQDPEAAKYLFESGLDVTMVGLDVTQRSILTKAHTQSWRETGSLAGRTYADMVDYYISQHDAAIKGCYLHDPSAVINAVHPEYFTMLPMHMTVTTEGEAEGRTIGDPARLRDSNPNVKVCIGVDSPALVNNLNETLLSLFKDK</sequence>
<dbReference type="PANTHER" id="PTHR12304:SF4">
    <property type="entry name" value="URIDINE NUCLEOSIDASE"/>
    <property type="match status" value="1"/>
</dbReference>
<dbReference type="Pfam" id="PF01156">
    <property type="entry name" value="IU_nuc_hydro"/>
    <property type="match status" value="1"/>
</dbReference>
<keyword evidence="2" id="KW-0326">Glycosidase</keyword>